<evidence type="ECO:0000256" key="3">
    <source>
        <dbReference type="SAM" id="MobiDB-lite"/>
    </source>
</evidence>
<dbReference type="GO" id="GO:0000228">
    <property type="term" value="C:nuclear chromosome"/>
    <property type="evidence" value="ECO:0007669"/>
    <property type="project" value="TreeGrafter"/>
</dbReference>
<reference evidence="5" key="1">
    <citation type="journal article" date="2020" name="Stud. Mycol.">
        <title>101 Dothideomycetes genomes: a test case for predicting lifestyles and emergence of pathogens.</title>
        <authorList>
            <person name="Haridas S."/>
            <person name="Albert R."/>
            <person name="Binder M."/>
            <person name="Bloem J."/>
            <person name="Labutti K."/>
            <person name="Salamov A."/>
            <person name="Andreopoulos B."/>
            <person name="Baker S."/>
            <person name="Barry K."/>
            <person name="Bills G."/>
            <person name="Bluhm B."/>
            <person name="Cannon C."/>
            <person name="Castanera R."/>
            <person name="Culley D."/>
            <person name="Daum C."/>
            <person name="Ezra D."/>
            <person name="Gonzalez J."/>
            <person name="Henrissat B."/>
            <person name="Kuo A."/>
            <person name="Liang C."/>
            <person name="Lipzen A."/>
            <person name="Lutzoni F."/>
            <person name="Magnuson J."/>
            <person name="Mondo S."/>
            <person name="Nolan M."/>
            <person name="Ohm R."/>
            <person name="Pangilinan J."/>
            <person name="Park H.-J."/>
            <person name="Ramirez L."/>
            <person name="Alfaro M."/>
            <person name="Sun H."/>
            <person name="Tritt A."/>
            <person name="Yoshinaga Y."/>
            <person name="Zwiers L.-H."/>
            <person name="Turgeon B."/>
            <person name="Goodwin S."/>
            <person name="Spatafora J."/>
            <person name="Crous P."/>
            <person name="Grigoriev I."/>
        </authorList>
    </citation>
    <scope>NUCLEOTIDE SEQUENCE</scope>
    <source>
        <strain evidence="5">CBS 113389</strain>
    </source>
</reference>
<dbReference type="SUPFAM" id="SSF49417">
    <property type="entry name" value="p53-like transcription factors"/>
    <property type="match status" value="1"/>
</dbReference>
<name>A0A6A6PZL2_9PEZI</name>
<dbReference type="Proteomes" id="UP000799767">
    <property type="component" value="Unassembled WGS sequence"/>
</dbReference>
<organism evidence="5 6">
    <name type="scientific">Neohortaea acidophila</name>
    <dbReference type="NCBI Taxonomy" id="245834"/>
    <lineage>
        <taxon>Eukaryota</taxon>
        <taxon>Fungi</taxon>
        <taxon>Dikarya</taxon>
        <taxon>Ascomycota</taxon>
        <taxon>Pezizomycotina</taxon>
        <taxon>Dothideomycetes</taxon>
        <taxon>Dothideomycetidae</taxon>
        <taxon>Mycosphaerellales</taxon>
        <taxon>Teratosphaeriaceae</taxon>
        <taxon>Neohortaea</taxon>
    </lineage>
</organism>
<keyword evidence="6" id="KW-1185">Reference proteome</keyword>
<feature type="region of interest" description="Disordered" evidence="3">
    <location>
        <begin position="58"/>
        <end position="84"/>
    </location>
</feature>
<dbReference type="GO" id="GO:0003677">
    <property type="term" value="F:DNA binding"/>
    <property type="evidence" value="ECO:0007669"/>
    <property type="project" value="UniProtKB-KW"/>
</dbReference>
<feature type="domain" description="NDT80" evidence="4">
    <location>
        <begin position="59"/>
        <end position="354"/>
    </location>
</feature>
<dbReference type="InterPro" id="IPR052605">
    <property type="entry name" value="Fungal_trans_regulator"/>
</dbReference>
<gene>
    <name evidence="5" type="ORF">BDY17DRAFT_98898</name>
</gene>
<dbReference type="GO" id="GO:0045944">
    <property type="term" value="P:positive regulation of transcription by RNA polymerase II"/>
    <property type="evidence" value="ECO:0007669"/>
    <property type="project" value="TreeGrafter"/>
</dbReference>
<dbReference type="EMBL" id="MU001633">
    <property type="protein sequence ID" value="KAF2485211.1"/>
    <property type="molecule type" value="Genomic_DNA"/>
</dbReference>
<dbReference type="Gene3D" id="2.60.40.1390">
    <property type="entry name" value="NDT80 DNA-binding domain"/>
    <property type="match status" value="1"/>
</dbReference>
<evidence type="ECO:0000313" key="5">
    <source>
        <dbReference type="EMBL" id="KAF2485211.1"/>
    </source>
</evidence>
<dbReference type="InterPro" id="IPR024061">
    <property type="entry name" value="NDT80_DNA-bd_dom"/>
</dbReference>
<feature type="region of interest" description="Disordered" evidence="3">
    <location>
        <begin position="403"/>
        <end position="438"/>
    </location>
</feature>
<proteinExistence type="predicted"/>
<dbReference type="GO" id="GO:0051321">
    <property type="term" value="P:meiotic cell cycle"/>
    <property type="evidence" value="ECO:0007669"/>
    <property type="project" value="TreeGrafter"/>
</dbReference>
<dbReference type="GeneID" id="54479913"/>
<dbReference type="RefSeq" id="XP_033591780.1">
    <property type="nucleotide sequence ID" value="XM_033738912.1"/>
</dbReference>
<feature type="region of interest" description="Disordered" evidence="3">
    <location>
        <begin position="347"/>
        <end position="391"/>
    </location>
</feature>
<dbReference type="OrthoDB" id="2288358at2759"/>
<feature type="compositionally biased region" description="Gly residues" evidence="3">
    <location>
        <begin position="362"/>
        <end position="372"/>
    </location>
</feature>
<dbReference type="AlphaFoldDB" id="A0A6A6PZL2"/>
<dbReference type="Pfam" id="PF05224">
    <property type="entry name" value="NDT80_PhoG"/>
    <property type="match status" value="1"/>
</dbReference>
<dbReference type="PANTHER" id="PTHR35144:SF2">
    <property type="entry name" value="MEIOSIS-SPECIFIC TRANSCRIPTION FACTOR NDT80"/>
    <property type="match status" value="1"/>
</dbReference>
<accession>A0A6A6PZL2</accession>
<keyword evidence="1 2" id="KW-0238">DNA-binding</keyword>
<dbReference type="GO" id="GO:0003700">
    <property type="term" value="F:DNA-binding transcription factor activity"/>
    <property type="evidence" value="ECO:0007669"/>
    <property type="project" value="UniProtKB-UniRule"/>
</dbReference>
<sequence length="553" mass="59544">MPLQPHPNFRPTHLLDGVPGGYRDQQGAQYTTHTLRSQLQQNQCGHVLDTTPRAVHFAPQPSPAQHYPAMPHAPSTTHRGAAHDTPASQFPWPNLEVLGDIRCQGQLVTPEVKAKVEKGFFVALSDNKWTCYRRNYFSVTCSYEMAPYIAGVPLQLNRNGKSDNILAMGVRMSAAVDGSGGKAIELVQHTPKRDNGPKTKIDIVKLYPAQPSARSDHGIGSGAMYATAFQHNSAAGPGGPHGPFMALQHLPDPTPEGGVAPAPTSTTYNYHSGSHATPAGYNTSHTFERVQFKQATANNGKRRASQQYFHLMIEVFADVRAEGDDEAEWVKVAQRVSDKVVVRGRSPSHYQCEGGQSNAAPRGGGGGGGRGGSHYTHHPGASYQSAGPPTYPMAGGYKQGYGLSHTADHNTGRAYKMSPSDDSSERAESVEGGMLDDGHPMDDRAMANIERADHQQYHYYPNEAVERSSSTTSSGAYGGPHLLPIPKVEAGLRYATEPRYYQNTAKFDHHADSVIGTPLWESGASGPPSKFDGFTTSSGWFPPGSAGPHPGFL</sequence>
<protein>
    <recommendedName>
        <fullName evidence="4">NDT80 domain-containing protein</fullName>
    </recommendedName>
</protein>
<feature type="DNA-binding region" description="NDT80" evidence="2">
    <location>
        <begin position="59"/>
        <end position="354"/>
    </location>
</feature>
<evidence type="ECO:0000256" key="2">
    <source>
        <dbReference type="PROSITE-ProRule" id="PRU00850"/>
    </source>
</evidence>
<dbReference type="PROSITE" id="PS51517">
    <property type="entry name" value="NDT80"/>
    <property type="match status" value="1"/>
</dbReference>
<evidence type="ECO:0000256" key="1">
    <source>
        <dbReference type="ARBA" id="ARBA00023125"/>
    </source>
</evidence>
<dbReference type="InterPro" id="IPR037141">
    <property type="entry name" value="NDT80_DNA-bd_dom_sf"/>
</dbReference>
<evidence type="ECO:0000313" key="6">
    <source>
        <dbReference type="Proteomes" id="UP000799767"/>
    </source>
</evidence>
<dbReference type="PANTHER" id="PTHR35144">
    <property type="entry name" value="MEIOSIS-SPECIFIC TRANSCRIPTION FACTOR NDT80"/>
    <property type="match status" value="1"/>
</dbReference>
<dbReference type="InterPro" id="IPR008967">
    <property type="entry name" value="p53-like_TF_DNA-bd_sf"/>
</dbReference>
<evidence type="ECO:0000259" key="4">
    <source>
        <dbReference type="PROSITE" id="PS51517"/>
    </source>
</evidence>